<dbReference type="Pfam" id="PF00497">
    <property type="entry name" value="SBP_bac_3"/>
    <property type="match status" value="1"/>
</dbReference>
<dbReference type="Proteomes" id="UP001363010">
    <property type="component" value="Unassembled WGS sequence"/>
</dbReference>
<protein>
    <submittedName>
        <fullName evidence="6">Amino acid ABC transporter substrate-binding protein</fullName>
    </submittedName>
</protein>
<dbReference type="Gene3D" id="3.40.190.10">
    <property type="entry name" value="Periplasmic binding protein-like II"/>
    <property type="match status" value="2"/>
</dbReference>
<dbReference type="SMART" id="SM00062">
    <property type="entry name" value="PBPb"/>
    <property type="match status" value="1"/>
</dbReference>
<dbReference type="PANTHER" id="PTHR30085:SF6">
    <property type="entry name" value="ABC TRANSPORTER GLUTAMINE-BINDING PROTEIN GLNH"/>
    <property type="match status" value="1"/>
</dbReference>
<comment type="caution">
    <text evidence="6">The sequence shown here is derived from an EMBL/GenBank/DDBJ whole genome shotgun (WGS) entry which is preliminary data.</text>
</comment>
<feature type="signal peptide" evidence="4">
    <location>
        <begin position="1"/>
        <end position="34"/>
    </location>
</feature>
<evidence type="ECO:0000256" key="3">
    <source>
        <dbReference type="ARBA" id="ARBA00022729"/>
    </source>
</evidence>
<dbReference type="SUPFAM" id="SSF53850">
    <property type="entry name" value="Periplasmic binding protein-like II"/>
    <property type="match status" value="1"/>
</dbReference>
<organism evidence="6 7">
    <name type="scientific">Variovorax humicola</name>
    <dbReference type="NCBI Taxonomy" id="1769758"/>
    <lineage>
        <taxon>Bacteria</taxon>
        <taxon>Pseudomonadati</taxon>
        <taxon>Pseudomonadota</taxon>
        <taxon>Betaproteobacteria</taxon>
        <taxon>Burkholderiales</taxon>
        <taxon>Comamonadaceae</taxon>
        <taxon>Variovorax</taxon>
    </lineage>
</organism>
<accession>A0ABU8VW81</accession>
<feature type="domain" description="Solute-binding protein family 3/N-terminal" evidence="5">
    <location>
        <begin position="46"/>
        <end position="276"/>
    </location>
</feature>
<dbReference type="InterPro" id="IPR001638">
    <property type="entry name" value="Solute-binding_3/MltF_N"/>
</dbReference>
<dbReference type="EMBL" id="JBBKZV010000002">
    <property type="protein sequence ID" value="MEJ8821688.1"/>
    <property type="molecule type" value="Genomic_DNA"/>
</dbReference>
<dbReference type="PANTHER" id="PTHR30085">
    <property type="entry name" value="AMINO ACID ABC TRANSPORTER PERMEASE"/>
    <property type="match status" value="1"/>
</dbReference>
<dbReference type="CDD" id="cd13688">
    <property type="entry name" value="PBP2_GltI_DEBP"/>
    <property type="match status" value="1"/>
</dbReference>
<sequence>MSKMIDAKFNHLWRASIPVAIAAAWLASSGAAHAETALEKIKRQGHITVGYRDDAAPFSFTDGQKNAAGYAIEYCNAVVAQIRQSVPNLRVNMRSVDVDRVMKFVNDGVVDLLCANTSDTPERRALVSFSKPIFFDGVSIAVRKKDGIENVDQLDGKQLVVIKTTTTSDALDAYRQKKPGSWKIEAALNPDAAFSQLQLGWVQGYARDTVPLVLQMASVANSDQYALLPQRLSTESIAIAFRKDDAGMTALVNGVIANAVTSGKANDWYDKWFVKPISLGGKAKTLGIPMSAELKVALQAK</sequence>
<keyword evidence="2" id="KW-0813">Transport</keyword>
<evidence type="ECO:0000313" key="6">
    <source>
        <dbReference type="EMBL" id="MEJ8821688.1"/>
    </source>
</evidence>
<dbReference type="RefSeq" id="WP_340362727.1">
    <property type="nucleotide sequence ID" value="NZ_JBBKZV010000002.1"/>
</dbReference>
<keyword evidence="3 4" id="KW-0732">Signal</keyword>
<keyword evidence="7" id="KW-1185">Reference proteome</keyword>
<comment type="similarity">
    <text evidence="1">Belongs to the bacterial solute-binding protein 3 family.</text>
</comment>
<name>A0ABU8VW81_9BURK</name>
<evidence type="ECO:0000313" key="7">
    <source>
        <dbReference type="Proteomes" id="UP001363010"/>
    </source>
</evidence>
<evidence type="ECO:0000256" key="4">
    <source>
        <dbReference type="SAM" id="SignalP"/>
    </source>
</evidence>
<dbReference type="InterPro" id="IPR051455">
    <property type="entry name" value="Bact_solute-bind_prot3"/>
</dbReference>
<reference evidence="6 7" key="1">
    <citation type="submission" date="2024-03" db="EMBL/GenBank/DDBJ databases">
        <title>Novel species of the genus Variovorax.</title>
        <authorList>
            <person name="Liu Q."/>
            <person name="Xin Y.-H."/>
        </authorList>
    </citation>
    <scope>NUCLEOTIDE SEQUENCE [LARGE SCALE GENOMIC DNA]</scope>
    <source>
        <strain evidence="6 7">KACC 18501</strain>
    </source>
</reference>
<evidence type="ECO:0000259" key="5">
    <source>
        <dbReference type="SMART" id="SM00062"/>
    </source>
</evidence>
<proteinExistence type="inferred from homology"/>
<gene>
    <name evidence="6" type="ORF">WKW80_06505</name>
</gene>
<evidence type="ECO:0000256" key="1">
    <source>
        <dbReference type="ARBA" id="ARBA00010333"/>
    </source>
</evidence>
<evidence type="ECO:0000256" key="2">
    <source>
        <dbReference type="ARBA" id="ARBA00022448"/>
    </source>
</evidence>
<feature type="chain" id="PRO_5046631123" evidence="4">
    <location>
        <begin position="35"/>
        <end position="301"/>
    </location>
</feature>